<evidence type="ECO:0000313" key="4">
    <source>
        <dbReference type="Proteomes" id="UP000663872"/>
    </source>
</evidence>
<sequence length="629" mass="71912">MDDEVKKKNSSTGTDHELNHENLFNLNRLKDGYVSIVDKMGYGKFKPYLGRLFHAVEIMFIHEVTEFKKIDAKYQDMVRQCHIYEKTLAMLKERSSCDVSSFSESSNTYAFDDLTKVTPYLAPDLLQSTLGAGNIAGGSTSLQFRLPSRRSSLSSRQYVSTPLAPTRTIKQAVPLAHFDDDSSFVLTTSLGFPQQEKRFVDAFTEPEPIVVIEKKDFCCQIIPSCQDQEIETTRFIVQYQSSQTDMISTESIACQINPIFNDCSIQTLLHELKDFSCQFIPTSNDQTTETITKDYHTQAMQTDSILKHNYCCQTTPEYIDQQIETIPILTESIALQSSLNSSTLCDDQYIQTDFTVHIDVSTQYDIDLDKPDIAILMSLLSEDLPISNEVEIPIEKYGIEIEQKSYVDQECQTINNDVHQSNEFTQTPHIHLNDCASQSSVITVEHRDIQTEPISNLYSSALYIVPTSINQPCCSSKIVIIPSEIRSSPSLIEQETQCDLSSLDTPIPIVIQTKTNNTDRKSIIQQQMDEKEKQMNRIIEEYAILYGEYETERRRNLDLTEARDRLADHIKILSDELGDREINQERLLIKSCQQNKLINYMLPQIDCSPMPKKKHHSATTLRRLLPRFK</sequence>
<evidence type="ECO:0000313" key="2">
    <source>
        <dbReference type="EMBL" id="CAF3334209.1"/>
    </source>
</evidence>
<accession>A0A817UT41</accession>
<keyword evidence="1" id="KW-0175">Coiled coil</keyword>
<evidence type="ECO:0000313" key="3">
    <source>
        <dbReference type="EMBL" id="CAF3397535.1"/>
    </source>
</evidence>
<protein>
    <submittedName>
        <fullName evidence="2">Uncharacterized protein</fullName>
    </submittedName>
</protein>
<comment type="caution">
    <text evidence="2">The sequence shown here is derived from an EMBL/GenBank/DDBJ whole genome shotgun (WGS) entry which is preliminary data.</text>
</comment>
<dbReference type="Proteomes" id="UP000663865">
    <property type="component" value="Unassembled WGS sequence"/>
</dbReference>
<organism evidence="2 4">
    <name type="scientific">Rotaria socialis</name>
    <dbReference type="NCBI Taxonomy" id="392032"/>
    <lineage>
        <taxon>Eukaryota</taxon>
        <taxon>Metazoa</taxon>
        <taxon>Spiralia</taxon>
        <taxon>Gnathifera</taxon>
        <taxon>Rotifera</taxon>
        <taxon>Eurotatoria</taxon>
        <taxon>Bdelloidea</taxon>
        <taxon>Philodinida</taxon>
        <taxon>Philodinidae</taxon>
        <taxon>Rotaria</taxon>
    </lineage>
</organism>
<reference evidence="2" key="1">
    <citation type="submission" date="2021-02" db="EMBL/GenBank/DDBJ databases">
        <authorList>
            <person name="Nowell W R."/>
        </authorList>
    </citation>
    <scope>NUCLEOTIDE SEQUENCE</scope>
</reference>
<proteinExistence type="predicted"/>
<dbReference type="EMBL" id="CAJNYV010000984">
    <property type="protein sequence ID" value="CAF3397535.1"/>
    <property type="molecule type" value="Genomic_DNA"/>
</dbReference>
<dbReference type="EMBL" id="CAJNYT010000142">
    <property type="protein sequence ID" value="CAF3334209.1"/>
    <property type="molecule type" value="Genomic_DNA"/>
</dbReference>
<name>A0A817UT41_9BILA</name>
<dbReference type="Proteomes" id="UP000663872">
    <property type="component" value="Unassembled WGS sequence"/>
</dbReference>
<evidence type="ECO:0000256" key="1">
    <source>
        <dbReference type="SAM" id="Coils"/>
    </source>
</evidence>
<gene>
    <name evidence="2" type="ORF">GRG538_LOCUS3977</name>
    <name evidence="3" type="ORF">KIK155_LOCUS7808</name>
</gene>
<dbReference type="AlphaFoldDB" id="A0A817UT41"/>
<feature type="coiled-coil region" evidence="1">
    <location>
        <begin position="521"/>
        <end position="548"/>
    </location>
</feature>